<proteinExistence type="predicted"/>
<organism evidence="2">
    <name type="scientific">Vitis vinifera</name>
    <name type="common">Grape</name>
    <dbReference type="NCBI Taxonomy" id="29760"/>
    <lineage>
        <taxon>Eukaryota</taxon>
        <taxon>Viridiplantae</taxon>
        <taxon>Streptophyta</taxon>
        <taxon>Embryophyta</taxon>
        <taxon>Tracheophyta</taxon>
        <taxon>Spermatophyta</taxon>
        <taxon>Magnoliopsida</taxon>
        <taxon>eudicotyledons</taxon>
        <taxon>Gunneridae</taxon>
        <taxon>Pentapetalae</taxon>
        <taxon>rosids</taxon>
        <taxon>Vitales</taxon>
        <taxon>Vitaceae</taxon>
        <taxon>Viteae</taxon>
        <taxon>Vitis</taxon>
    </lineage>
</organism>
<protein>
    <submittedName>
        <fullName evidence="2">Uncharacterized protein</fullName>
    </submittedName>
</protein>
<reference evidence="2" key="1">
    <citation type="journal article" date="2007" name="PLoS ONE">
        <title>The first genome sequence of an elite grapevine cultivar (Pinot noir Vitis vinifera L.): coping with a highly heterozygous genome.</title>
        <authorList>
            <person name="Velasco R."/>
            <person name="Zharkikh A."/>
            <person name="Troggio M."/>
            <person name="Cartwright D.A."/>
            <person name="Cestaro A."/>
            <person name="Pruss D."/>
            <person name="Pindo M."/>
            <person name="FitzGerald L.M."/>
            <person name="Vezzulli S."/>
            <person name="Reid J."/>
            <person name="Malacarne G."/>
            <person name="Iliev D."/>
            <person name="Coppola G."/>
            <person name="Wardell B."/>
            <person name="Micheletti D."/>
            <person name="Macalma T."/>
            <person name="Facci M."/>
            <person name="Mitchell J.T."/>
            <person name="Perazzolli M."/>
            <person name="Eldredge G."/>
            <person name="Gatto P."/>
            <person name="Oyzerski R."/>
            <person name="Moretto M."/>
            <person name="Gutin N."/>
            <person name="Stefanini M."/>
            <person name="Chen Y."/>
            <person name="Segala C."/>
            <person name="Davenport C."/>
            <person name="Dematte L."/>
            <person name="Mraz A."/>
            <person name="Battilana J."/>
            <person name="Stormo K."/>
            <person name="Costa F."/>
            <person name="Tao Q."/>
            <person name="Si-Ammour A."/>
            <person name="Harkins T."/>
            <person name="Lackey A."/>
            <person name="Perbost C."/>
            <person name="Taillon B."/>
            <person name="Stella A."/>
            <person name="Solovyev V."/>
            <person name="Fawcett J.A."/>
            <person name="Sterck L."/>
            <person name="Vandepoele K."/>
            <person name="Grando S.M."/>
            <person name="Toppo S."/>
            <person name="Moser C."/>
            <person name="Lanchbury J."/>
            <person name="Bogden R."/>
            <person name="Skolnick M."/>
            <person name="Sgaramella V."/>
            <person name="Bhatnagar S.K."/>
            <person name="Fontana P."/>
            <person name="Gutin A."/>
            <person name="Van de Peer Y."/>
            <person name="Salamini F."/>
            <person name="Viola R."/>
        </authorList>
    </citation>
    <scope>NUCLEOTIDE SEQUENCE</scope>
</reference>
<evidence type="ECO:0000256" key="1">
    <source>
        <dbReference type="SAM" id="Phobius"/>
    </source>
</evidence>
<dbReference type="EMBL" id="AM434607">
    <property type="protein sequence ID" value="CAN80440.1"/>
    <property type="molecule type" value="Genomic_DNA"/>
</dbReference>
<accession>A5AT64</accession>
<feature type="transmembrane region" description="Helical" evidence="1">
    <location>
        <begin position="40"/>
        <end position="60"/>
    </location>
</feature>
<name>A5AT64_VITVI</name>
<dbReference type="AlphaFoldDB" id="A5AT64"/>
<keyword evidence="1" id="KW-1133">Transmembrane helix</keyword>
<gene>
    <name evidence="2" type="ORF">VITISV_013869</name>
</gene>
<sequence length="146" mass="16067">MEWNENKRVVNNAKLLDSRKLRLDQIMVLMNSYSESHIPLIRSIAAMYVVSIVSFSVGGLRASSVGSSYLRESLSMDVIIDVAATEFLLQASCMENTNSTLMDDDAEVRVDDNGIVQNTKCMGLTRALQENPMLPEPSPGLEGTPV</sequence>
<keyword evidence="1" id="KW-0472">Membrane</keyword>
<keyword evidence="1" id="KW-0812">Transmembrane</keyword>
<evidence type="ECO:0000313" key="2">
    <source>
        <dbReference type="EMBL" id="CAN80440.1"/>
    </source>
</evidence>